<proteinExistence type="predicted"/>
<protein>
    <submittedName>
        <fullName evidence="3">Uncharacterized protein</fullName>
    </submittedName>
</protein>
<keyword evidence="2" id="KW-0812">Transmembrane</keyword>
<keyword evidence="2" id="KW-1133">Transmembrane helix</keyword>
<accession>W6ULP8</accession>
<reference evidence="3 4" key="1">
    <citation type="journal article" date="2013" name="Nat. Genet.">
        <title>The genome of the hydatid tapeworm Echinococcus granulosus.</title>
        <authorList>
            <person name="Zheng H."/>
            <person name="Zhang W."/>
            <person name="Zhang L."/>
            <person name="Zhang Z."/>
            <person name="Li J."/>
            <person name="Lu G."/>
            <person name="Zhu Y."/>
            <person name="Wang Y."/>
            <person name="Huang Y."/>
            <person name="Liu J."/>
            <person name="Kang H."/>
            <person name="Chen J."/>
            <person name="Wang L."/>
            <person name="Chen A."/>
            <person name="Yu S."/>
            <person name="Gao Z."/>
            <person name="Jin L."/>
            <person name="Gu W."/>
            <person name="Wang Z."/>
            <person name="Zhao L."/>
            <person name="Shi B."/>
            <person name="Wen H."/>
            <person name="Lin R."/>
            <person name="Jones M.K."/>
            <person name="Brejova B."/>
            <person name="Vinar T."/>
            <person name="Zhao G."/>
            <person name="McManus D.P."/>
            <person name="Chen Z."/>
            <person name="Zhou Y."/>
            <person name="Wang S."/>
        </authorList>
    </citation>
    <scope>NUCLEOTIDE SEQUENCE [LARGE SCALE GENOMIC DNA]</scope>
</reference>
<evidence type="ECO:0000313" key="4">
    <source>
        <dbReference type="Proteomes" id="UP000019149"/>
    </source>
</evidence>
<comment type="caution">
    <text evidence="3">The sequence shown here is derived from an EMBL/GenBank/DDBJ whole genome shotgun (WGS) entry which is preliminary data.</text>
</comment>
<feature type="region of interest" description="Disordered" evidence="1">
    <location>
        <begin position="234"/>
        <end position="270"/>
    </location>
</feature>
<sequence length="270" mass="29835">MEVDADDELLDVSYCEHEGKLKSWTEIESVKLSTIGVNSHLARLEGTLSKPKRTHAGERPIIVRDASDRCTAQSKDWLFSRRVRGFAAPVSDLKTRGMGEDTEQSVGIFVFLIIILVAHVACWIASVVKAVIDRKSFRRKTKLSKEKALLAETRQNELEDARRQRNSEPASVENGGPKFAITRSQQNSSQNLHPVSPTGRFTGEHYFPKCPKRLLSTGGAKRISPEELAIMLDSYAVQPPKTQQADSVARSPTHPATKETSTSNPSAVNA</sequence>
<feature type="transmembrane region" description="Helical" evidence="2">
    <location>
        <begin position="108"/>
        <end position="132"/>
    </location>
</feature>
<gene>
    <name evidence="3" type="ORF">EGR_06064</name>
</gene>
<feature type="compositionally biased region" description="Polar residues" evidence="1">
    <location>
        <begin position="258"/>
        <end position="270"/>
    </location>
</feature>
<feature type="compositionally biased region" description="Polar residues" evidence="1">
    <location>
        <begin position="182"/>
        <end position="193"/>
    </location>
</feature>
<dbReference type="AlphaFoldDB" id="W6ULP8"/>
<evidence type="ECO:0000256" key="1">
    <source>
        <dbReference type="SAM" id="MobiDB-lite"/>
    </source>
</evidence>
<dbReference type="OMA" id="VACWIAS"/>
<dbReference type="Proteomes" id="UP000019149">
    <property type="component" value="Unassembled WGS sequence"/>
</dbReference>
<organism evidence="3 4">
    <name type="scientific">Echinococcus granulosus</name>
    <name type="common">Hydatid tapeworm</name>
    <dbReference type="NCBI Taxonomy" id="6210"/>
    <lineage>
        <taxon>Eukaryota</taxon>
        <taxon>Metazoa</taxon>
        <taxon>Spiralia</taxon>
        <taxon>Lophotrochozoa</taxon>
        <taxon>Platyhelminthes</taxon>
        <taxon>Cestoda</taxon>
        <taxon>Eucestoda</taxon>
        <taxon>Cyclophyllidea</taxon>
        <taxon>Taeniidae</taxon>
        <taxon>Echinococcus</taxon>
        <taxon>Echinococcus granulosus group</taxon>
    </lineage>
</organism>
<dbReference type="RefSeq" id="XP_024350268.1">
    <property type="nucleotide sequence ID" value="XM_024495313.1"/>
</dbReference>
<feature type="region of interest" description="Disordered" evidence="1">
    <location>
        <begin position="154"/>
        <end position="204"/>
    </location>
</feature>
<name>W6ULP8_ECHGR</name>
<evidence type="ECO:0000313" key="3">
    <source>
        <dbReference type="EMBL" id="EUB59072.1"/>
    </source>
</evidence>
<dbReference type="KEGG" id="egl:EGR_06064"/>
<keyword evidence="4" id="KW-1185">Reference proteome</keyword>
<dbReference type="EMBL" id="APAU02000050">
    <property type="protein sequence ID" value="EUB59072.1"/>
    <property type="molecule type" value="Genomic_DNA"/>
</dbReference>
<keyword evidence="2" id="KW-0472">Membrane</keyword>
<dbReference type="GeneID" id="36341779"/>
<feature type="compositionally biased region" description="Basic and acidic residues" evidence="1">
    <location>
        <begin position="154"/>
        <end position="166"/>
    </location>
</feature>
<dbReference type="OrthoDB" id="6274713at2759"/>
<evidence type="ECO:0000256" key="2">
    <source>
        <dbReference type="SAM" id="Phobius"/>
    </source>
</evidence>
<dbReference type="CTD" id="36341779"/>